<dbReference type="CDD" id="cd04726">
    <property type="entry name" value="KGPDC_HPS"/>
    <property type="match status" value="1"/>
</dbReference>
<dbReference type="InterPro" id="IPR041710">
    <property type="entry name" value="HPS/KGPDC"/>
</dbReference>
<dbReference type="SUPFAM" id="SSF51366">
    <property type="entry name" value="Ribulose-phoshate binding barrel"/>
    <property type="match status" value="1"/>
</dbReference>
<dbReference type="GO" id="GO:0019854">
    <property type="term" value="P:L-ascorbic acid catabolic process"/>
    <property type="evidence" value="ECO:0007669"/>
    <property type="project" value="TreeGrafter"/>
</dbReference>
<keyword evidence="6" id="KW-0456">Lyase</keyword>
<dbReference type="GO" id="GO:0004590">
    <property type="term" value="F:orotidine-5'-phosphate decarboxylase activity"/>
    <property type="evidence" value="ECO:0007669"/>
    <property type="project" value="InterPro"/>
</dbReference>
<dbReference type="Pfam" id="PF00215">
    <property type="entry name" value="OMPdecase"/>
    <property type="match status" value="1"/>
</dbReference>
<evidence type="ECO:0000256" key="2">
    <source>
        <dbReference type="ARBA" id="ARBA00005014"/>
    </source>
</evidence>
<dbReference type="GO" id="GO:0033982">
    <property type="term" value="F:3-dehydro-L-gulonate-6-phosphate decarboxylase activity"/>
    <property type="evidence" value="ECO:0007669"/>
    <property type="project" value="TreeGrafter"/>
</dbReference>
<proteinExistence type="inferred from homology"/>
<dbReference type="EMBL" id="BMFR01000015">
    <property type="protein sequence ID" value="GGG83015.1"/>
    <property type="molecule type" value="Genomic_DNA"/>
</dbReference>
<dbReference type="InterPro" id="IPR001754">
    <property type="entry name" value="OMPdeCOase_dom"/>
</dbReference>
<gene>
    <name evidence="9" type="ORF">GCM10011398_30710</name>
</gene>
<dbReference type="PANTHER" id="PTHR35039">
    <property type="entry name" value="3-KETO-L-GULONATE-6-PHOSPHATE DECARBOXYLASE SGBH-RELATED"/>
    <property type="match status" value="1"/>
</dbReference>
<dbReference type="SMART" id="SM00934">
    <property type="entry name" value="OMPdecase"/>
    <property type="match status" value="1"/>
</dbReference>
<dbReference type="FunFam" id="3.20.20.70:FF:000022">
    <property type="entry name" value="3-keto-L-gulonate-6-phosphate decarboxylase UlaD"/>
    <property type="match status" value="1"/>
</dbReference>
<organism evidence="9 10">
    <name type="scientific">Virgibacillus oceani</name>
    <dbReference type="NCBI Taxonomy" id="1479511"/>
    <lineage>
        <taxon>Bacteria</taxon>
        <taxon>Bacillati</taxon>
        <taxon>Bacillota</taxon>
        <taxon>Bacilli</taxon>
        <taxon>Bacillales</taxon>
        <taxon>Bacillaceae</taxon>
        <taxon>Virgibacillus</taxon>
    </lineage>
</organism>
<comment type="catalytic activity">
    <reaction evidence="1">
        <text>D-ribulose 5-phosphate + formaldehyde = D-arabino-hex-3-ulose 6-phosphate</text>
        <dbReference type="Rhea" id="RHEA:25201"/>
        <dbReference type="ChEBI" id="CHEBI:16842"/>
        <dbReference type="ChEBI" id="CHEBI:58121"/>
        <dbReference type="ChEBI" id="CHEBI:58542"/>
        <dbReference type="EC" id="4.1.2.43"/>
    </reaction>
</comment>
<evidence type="ECO:0000256" key="6">
    <source>
        <dbReference type="ARBA" id="ARBA00023239"/>
    </source>
</evidence>
<keyword evidence="5" id="KW-0554">One-carbon metabolism</keyword>
<evidence type="ECO:0000313" key="10">
    <source>
        <dbReference type="Proteomes" id="UP000622860"/>
    </source>
</evidence>
<dbReference type="InterPro" id="IPR013785">
    <property type="entry name" value="Aldolase_TIM"/>
</dbReference>
<dbReference type="GO" id="GO:0043801">
    <property type="term" value="F:hexulose-6-phosphate synthase activity"/>
    <property type="evidence" value="ECO:0007669"/>
    <property type="project" value="UniProtKB-EC"/>
</dbReference>
<evidence type="ECO:0000256" key="5">
    <source>
        <dbReference type="ARBA" id="ARBA00022563"/>
    </source>
</evidence>
<dbReference type="AlphaFoldDB" id="A0A917M7N6"/>
<dbReference type="PANTHER" id="PTHR35039:SF3">
    <property type="entry name" value="3-KETO-L-GULONATE-6-PHOSPHATE DECARBOXYLASE SGBH-RELATED"/>
    <property type="match status" value="1"/>
</dbReference>
<name>A0A917M7N6_9BACI</name>
<dbReference type="GO" id="GO:0006730">
    <property type="term" value="P:one-carbon metabolic process"/>
    <property type="evidence" value="ECO:0007669"/>
    <property type="project" value="UniProtKB-KW"/>
</dbReference>
<accession>A0A917M7N6</accession>
<sequence length="203" mass="22764">MIQVALDRLNRQECFHVVSEVYHYIDYIEIGTGVIKQYGMSIVQEMKERYPEKRILADMKTCDAGKHEALQAFEAGADAMTVMSFSANKTIRDSLKIAEELKKQVVVDLLGITSKDRIVELRNLGVTSVSMHVGKDMQAAASLDYLDDFRDTLKEFNIFVAGGINPERVKQFSKVHPDVYIVGSYITGSSIPAEAAKKIREVI</sequence>
<evidence type="ECO:0000256" key="7">
    <source>
        <dbReference type="ARBA" id="ARBA00023277"/>
    </source>
</evidence>
<reference evidence="9" key="1">
    <citation type="journal article" date="2014" name="Int. J. Syst. Evol. Microbiol.">
        <title>Complete genome sequence of Corynebacterium casei LMG S-19264T (=DSM 44701T), isolated from a smear-ripened cheese.</title>
        <authorList>
            <consortium name="US DOE Joint Genome Institute (JGI-PGF)"/>
            <person name="Walter F."/>
            <person name="Albersmeier A."/>
            <person name="Kalinowski J."/>
            <person name="Ruckert C."/>
        </authorList>
    </citation>
    <scope>NUCLEOTIDE SEQUENCE</scope>
    <source>
        <strain evidence="9">CGMCC 1.12754</strain>
    </source>
</reference>
<comment type="similarity">
    <text evidence="3">Belongs to the HPS/KGPDC family. HPS subfamily.</text>
</comment>
<reference evidence="9" key="2">
    <citation type="submission" date="2020-09" db="EMBL/GenBank/DDBJ databases">
        <authorList>
            <person name="Sun Q."/>
            <person name="Zhou Y."/>
        </authorList>
    </citation>
    <scope>NUCLEOTIDE SEQUENCE</scope>
    <source>
        <strain evidence="9">CGMCC 1.12754</strain>
    </source>
</reference>
<dbReference type="EC" id="4.1.2.43" evidence="4"/>
<comment type="pathway">
    <text evidence="2">One-carbon metabolism; formaldehyde assimilation via RuMP pathway; D-fructose 6-phosphate from D-ribulose 5-phosphate and formaldehyde: step 1/2.</text>
</comment>
<evidence type="ECO:0000256" key="1">
    <source>
        <dbReference type="ARBA" id="ARBA00000718"/>
    </source>
</evidence>
<dbReference type="InterPro" id="IPR011060">
    <property type="entry name" value="RibuloseP-bd_barrel"/>
</dbReference>
<protein>
    <recommendedName>
        <fullName evidence="4">3-hexulose-6-phosphate synthase</fullName>
        <ecNumber evidence="4">4.1.2.43</ecNumber>
    </recommendedName>
</protein>
<comment type="caution">
    <text evidence="9">The sequence shown here is derived from an EMBL/GenBank/DDBJ whole genome shotgun (WGS) entry which is preliminary data.</text>
</comment>
<dbReference type="Proteomes" id="UP000622860">
    <property type="component" value="Unassembled WGS sequence"/>
</dbReference>
<evidence type="ECO:0000256" key="4">
    <source>
        <dbReference type="ARBA" id="ARBA00012890"/>
    </source>
</evidence>
<dbReference type="GO" id="GO:0006207">
    <property type="term" value="P:'de novo' pyrimidine nucleobase biosynthetic process"/>
    <property type="evidence" value="ECO:0007669"/>
    <property type="project" value="InterPro"/>
</dbReference>
<feature type="domain" description="Orotidine 5'-phosphate decarboxylase" evidence="8">
    <location>
        <begin position="1"/>
        <end position="199"/>
    </location>
</feature>
<evidence type="ECO:0000256" key="3">
    <source>
        <dbReference type="ARBA" id="ARBA00006350"/>
    </source>
</evidence>
<keyword evidence="10" id="KW-1185">Reference proteome</keyword>
<evidence type="ECO:0000259" key="8">
    <source>
        <dbReference type="SMART" id="SM00934"/>
    </source>
</evidence>
<dbReference type="InterPro" id="IPR017553">
    <property type="entry name" value="3-hexulose-6-phosphate_synth"/>
</dbReference>
<dbReference type="NCBIfam" id="TIGR03128">
    <property type="entry name" value="RuMP_HxlA"/>
    <property type="match status" value="1"/>
</dbReference>
<dbReference type="RefSeq" id="WP_188456255.1">
    <property type="nucleotide sequence ID" value="NZ_BMFR01000015.1"/>
</dbReference>
<dbReference type="Gene3D" id="3.20.20.70">
    <property type="entry name" value="Aldolase class I"/>
    <property type="match status" value="1"/>
</dbReference>
<evidence type="ECO:0000313" key="9">
    <source>
        <dbReference type="EMBL" id="GGG83015.1"/>
    </source>
</evidence>
<keyword evidence="7" id="KW-0119">Carbohydrate metabolism</keyword>